<reference evidence="1" key="2">
    <citation type="journal article" date="2015" name="Data Brief">
        <title>Shoot transcriptome of the giant reed, Arundo donax.</title>
        <authorList>
            <person name="Barrero R.A."/>
            <person name="Guerrero F.D."/>
            <person name="Moolhuijzen P."/>
            <person name="Goolsby J.A."/>
            <person name="Tidwell J."/>
            <person name="Bellgard S.E."/>
            <person name="Bellgard M.I."/>
        </authorList>
    </citation>
    <scope>NUCLEOTIDE SEQUENCE</scope>
    <source>
        <tissue evidence="1">Shoot tissue taken approximately 20 cm above the soil surface</tissue>
    </source>
</reference>
<dbReference type="AlphaFoldDB" id="A0A0A8Y9J2"/>
<accession>A0A0A8Y9J2</accession>
<reference evidence="1" key="1">
    <citation type="submission" date="2014-09" db="EMBL/GenBank/DDBJ databases">
        <authorList>
            <person name="Magalhaes I.L.F."/>
            <person name="Oliveira U."/>
            <person name="Santos F.R."/>
            <person name="Vidigal T.H.D.A."/>
            <person name="Brescovit A.D."/>
            <person name="Santos A.J."/>
        </authorList>
    </citation>
    <scope>NUCLEOTIDE SEQUENCE</scope>
    <source>
        <tissue evidence="1">Shoot tissue taken approximately 20 cm above the soil surface</tissue>
    </source>
</reference>
<organism evidence="1">
    <name type="scientific">Arundo donax</name>
    <name type="common">Giant reed</name>
    <name type="synonym">Donax arundinaceus</name>
    <dbReference type="NCBI Taxonomy" id="35708"/>
    <lineage>
        <taxon>Eukaryota</taxon>
        <taxon>Viridiplantae</taxon>
        <taxon>Streptophyta</taxon>
        <taxon>Embryophyta</taxon>
        <taxon>Tracheophyta</taxon>
        <taxon>Spermatophyta</taxon>
        <taxon>Magnoliopsida</taxon>
        <taxon>Liliopsida</taxon>
        <taxon>Poales</taxon>
        <taxon>Poaceae</taxon>
        <taxon>PACMAD clade</taxon>
        <taxon>Arundinoideae</taxon>
        <taxon>Arundineae</taxon>
        <taxon>Arundo</taxon>
    </lineage>
</organism>
<sequence>MKWRFFLGQESGKHVQGIKFNCSMKNSKKLGKRSHHACHALQFLHTQVVNSKFMNK</sequence>
<protein>
    <submittedName>
        <fullName evidence="1">Uncharacterized protein</fullName>
    </submittedName>
</protein>
<name>A0A0A8Y9J2_ARUDO</name>
<proteinExistence type="predicted"/>
<dbReference type="EMBL" id="GBRH01274869">
    <property type="protein sequence ID" value="JAD23026.1"/>
    <property type="molecule type" value="Transcribed_RNA"/>
</dbReference>
<evidence type="ECO:0000313" key="1">
    <source>
        <dbReference type="EMBL" id="JAD23026.1"/>
    </source>
</evidence>